<dbReference type="Pfam" id="PF01693">
    <property type="entry name" value="Cauli_VI"/>
    <property type="match status" value="1"/>
</dbReference>
<dbReference type="WBParaSite" id="MCU_006228-RB">
    <property type="protein sequence ID" value="MCU_006228-RB"/>
    <property type="gene ID" value="MCU_006228"/>
</dbReference>
<name>A0A5K3F866_MESCO</name>
<dbReference type="SUPFAM" id="SSF48403">
    <property type="entry name" value="Ankyrin repeat"/>
    <property type="match status" value="1"/>
</dbReference>
<keyword evidence="2" id="KW-0132">Cell division</keyword>
<accession>A0A5K3F866</accession>
<feature type="compositionally biased region" description="Low complexity" evidence="5">
    <location>
        <begin position="556"/>
        <end position="568"/>
    </location>
</feature>
<dbReference type="GO" id="GO:0051301">
    <property type="term" value="P:cell division"/>
    <property type="evidence" value="ECO:0007669"/>
    <property type="project" value="UniProtKB-KW"/>
</dbReference>
<keyword evidence="3" id="KW-0040">ANK repeat</keyword>
<evidence type="ECO:0000256" key="3">
    <source>
        <dbReference type="ARBA" id="ARBA00023043"/>
    </source>
</evidence>
<feature type="domain" description="ANKLE2 third alpha/beta" evidence="7">
    <location>
        <begin position="387"/>
        <end position="447"/>
    </location>
</feature>
<evidence type="ECO:0000256" key="2">
    <source>
        <dbReference type="ARBA" id="ARBA00022618"/>
    </source>
</evidence>
<protein>
    <submittedName>
        <fullName evidence="8">ANK_REP_REGION domain-containing protein</fullName>
    </submittedName>
</protein>
<evidence type="ECO:0000256" key="1">
    <source>
        <dbReference type="ARBA" id="ARBA00007597"/>
    </source>
</evidence>
<proteinExistence type="inferred from homology"/>
<evidence type="ECO:0000259" key="6">
    <source>
        <dbReference type="Pfam" id="PF01693"/>
    </source>
</evidence>
<dbReference type="InterPro" id="IPR002110">
    <property type="entry name" value="Ankyrin_rpt"/>
</dbReference>
<dbReference type="PANTHER" id="PTHR12349">
    <property type="entry name" value="ANKYRIN REPEAT AND LEM DOMAIN-CONTAINING PROTEIN 2"/>
    <property type="match status" value="1"/>
</dbReference>
<comment type="similarity">
    <text evidence="1">Belongs to the ANKLE2 family.</text>
</comment>
<keyword evidence="4" id="KW-0131">Cell cycle</keyword>
<evidence type="ECO:0000259" key="7">
    <source>
        <dbReference type="Pfam" id="PF24567"/>
    </source>
</evidence>
<feature type="region of interest" description="Disordered" evidence="5">
    <location>
        <begin position="626"/>
        <end position="659"/>
    </location>
</feature>
<evidence type="ECO:0000256" key="5">
    <source>
        <dbReference type="SAM" id="MobiDB-lite"/>
    </source>
</evidence>
<feature type="domain" description="Ribonuclease H1 N-terminal" evidence="6">
    <location>
        <begin position="22"/>
        <end position="68"/>
    </location>
</feature>
<reference evidence="8" key="1">
    <citation type="submission" date="2019-11" db="UniProtKB">
        <authorList>
            <consortium name="WormBaseParasite"/>
        </authorList>
    </citation>
    <scope>IDENTIFICATION</scope>
</reference>
<dbReference type="PANTHER" id="PTHR12349:SF4">
    <property type="entry name" value="ANKYRIN REPEAT AND LEM DOMAIN-CONTAINING PROTEIN 2"/>
    <property type="match status" value="1"/>
</dbReference>
<feature type="region of interest" description="Disordered" evidence="5">
    <location>
        <begin position="554"/>
        <end position="579"/>
    </location>
</feature>
<dbReference type="SMART" id="SM00248">
    <property type="entry name" value="ANK"/>
    <property type="match status" value="2"/>
</dbReference>
<dbReference type="Gene3D" id="1.25.40.20">
    <property type="entry name" value="Ankyrin repeat-containing domain"/>
    <property type="match status" value="1"/>
</dbReference>
<dbReference type="AlphaFoldDB" id="A0A5K3F866"/>
<evidence type="ECO:0000256" key="4">
    <source>
        <dbReference type="ARBA" id="ARBA00023306"/>
    </source>
</evidence>
<evidence type="ECO:0000313" key="8">
    <source>
        <dbReference type="WBParaSite" id="MCU_006228-RB"/>
    </source>
</evidence>
<dbReference type="InterPro" id="IPR056237">
    <property type="entry name" value="ANKLE2_3rd"/>
</dbReference>
<sequence length="739" mass="82320">MSDTSNNSDEEFFECTEPFPSKFYAIAVPRASPGAGLFSNINHAKKQLKNVKGSRLKAFDSIQDASNFSACPVSDVPGSQFTISDAEVMKFPSIKQVDLLRLRRYIEADDLVSIEKCIADNPMWLLTSYDTPTILQLVFRFNAVHVAAKSGHAEVIKLIISYLESPEFWARIYPTADVHTANERRRHVLDLYLNSPETGSLSSPLHLASKFGHVECVRVLASHPATMLDLRDSSGSTALESACIRLASTSSPTEKSQRRQAICRALDERYVALVDRLLRPGDIETQPTILSRPLMGRQLHQLLASTSQLTCPGIAEFSPHLTHQMKTQPAPLRVPPLNSPGVLPFSPRQDPLAKVRCSSTLRGTSPSADGSHTEGQLDLQCYGAMGRLASVRAILGPLCTEEAQRAIERWRKPPHPFWAKLRLMDSEKGYERYGRRLAVEFATKWTENWGFLDDFADLRSQYGLRILNDYLSQFYNTDAVERAPFSPCSPGSLPRRKLTFETEVQVQQNSPKTTPIKRIRHGEGKEAVTATRGYEVWTEYREDNNPVRVLGDSLEETSSSSSGNSSMVDSERAPPTPKQMSPVIGILNSLIVSSPFRIILPDTCGTSNPILSRPERRVSMFSRNDAVCTPEQQQPRKSPGRSPAEATKLTSTAKHKSKSITRRRVVDGMWPSLIGHFNPDEFSTSHLQASITPAELGAHNALGSDLGYKQDETASRVDLEQFPFVKRWKMELDLSMHAV</sequence>
<organism evidence="8">
    <name type="scientific">Mesocestoides corti</name>
    <name type="common">Flatworm</name>
    <dbReference type="NCBI Taxonomy" id="53468"/>
    <lineage>
        <taxon>Eukaryota</taxon>
        <taxon>Metazoa</taxon>
        <taxon>Spiralia</taxon>
        <taxon>Lophotrochozoa</taxon>
        <taxon>Platyhelminthes</taxon>
        <taxon>Cestoda</taxon>
        <taxon>Eucestoda</taxon>
        <taxon>Cyclophyllidea</taxon>
        <taxon>Mesocestoididae</taxon>
        <taxon>Mesocestoides</taxon>
    </lineage>
</organism>
<dbReference type="Pfam" id="PF00023">
    <property type="entry name" value="Ank"/>
    <property type="match status" value="1"/>
</dbReference>
<dbReference type="InterPro" id="IPR011320">
    <property type="entry name" value="RNase_H1_N"/>
</dbReference>
<dbReference type="InterPro" id="IPR036770">
    <property type="entry name" value="Ankyrin_rpt-contain_sf"/>
</dbReference>
<dbReference type="Pfam" id="PF24567">
    <property type="entry name" value="ANKLE2_3rd"/>
    <property type="match status" value="1"/>
</dbReference>